<sequence length="121" mass="13108">MAMTATTEARGQCWPLLCWKKSCGGVVGMRSSRLRCLLPRLDGSIDRYSVYHQGGCALVVVRLEGNGWGCDVGDCGQTKGVYRQRAMAMAMVDEKVGNARLSRDDASAMMVEEEDGDIGAL</sequence>
<dbReference type="AlphaFoldDB" id="A0A426ZHI3"/>
<accession>A0A426ZHI3</accession>
<evidence type="ECO:0000313" key="1">
    <source>
        <dbReference type="EMBL" id="RRT63428.1"/>
    </source>
</evidence>
<reference evidence="1 2" key="1">
    <citation type="journal article" date="2014" name="Agronomy (Basel)">
        <title>A Draft Genome Sequence for Ensete ventricosum, the Drought-Tolerant Tree Against Hunger.</title>
        <authorList>
            <person name="Harrison J."/>
            <person name="Moore K.A."/>
            <person name="Paszkiewicz K."/>
            <person name="Jones T."/>
            <person name="Grant M."/>
            <person name="Ambacheew D."/>
            <person name="Muzemil S."/>
            <person name="Studholme D.J."/>
        </authorList>
    </citation>
    <scope>NUCLEOTIDE SEQUENCE [LARGE SCALE GENOMIC DNA]</scope>
</reference>
<dbReference type="Proteomes" id="UP000287651">
    <property type="component" value="Unassembled WGS sequence"/>
</dbReference>
<dbReference type="EMBL" id="AMZH03006599">
    <property type="protein sequence ID" value="RRT63428.1"/>
    <property type="molecule type" value="Genomic_DNA"/>
</dbReference>
<protein>
    <submittedName>
        <fullName evidence="1">Uncharacterized protein</fullName>
    </submittedName>
</protein>
<organism evidence="1 2">
    <name type="scientific">Ensete ventricosum</name>
    <name type="common">Abyssinian banana</name>
    <name type="synonym">Musa ensete</name>
    <dbReference type="NCBI Taxonomy" id="4639"/>
    <lineage>
        <taxon>Eukaryota</taxon>
        <taxon>Viridiplantae</taxon>
        <taxon>Streptophyta</taxon>
        <taxon>Embryophyta</taxon>
        <taxon>Tracheophyta</taxon>
        <taxon>Spermatophyta</taxon>
        <taxon>Magnoliopsida</taxon>
        <taxon>Liliopsida</taxon>
        <taxon>Zingiberales</taxon>
        <taxon>Musaceae</taxon>
        <taxon>Ensete</taxon>
    </lineage>
</organism>
<comment type="caution">
    <text evidence="1">The sequence shown here is derived from an EMBL/GenBank/DDBJ whole genome shotgun (WGS) entry which is preliminary data.</text>
</comment>
<proteinExistence type="predicted"/>
<evidence type="ECO:0000313" key="2">
    <source>
        <dbReference type="Proteomes" id="UP000287651"/>
    </source>
</evidence>
<gene>
    <name evidence="1" type="ORF">B296_00026795</name>
</gene>
<name>A0A426ZHI3_ENSVE</name>